<name>A0ABC8U776_9AQUA</name>
<dbReference type="InterPro" id="IPR015683">
    <property type="entry name" value="Ionotropic_Glu_rcpt"/>
</dbReference>
<protein>
    <submittedName>
        <fullName evidence="2">Uncharacterized protein</fullName>
    </submittedName>
</protein>
<keyword evidence="1" id="KW-0732">Signal</keyword>
<evidence type="ECO:0000313" key="2">
    <source>
        <dbReference type="EMBL" id="CAK9174841.1"/>
    </source>
</evidence>
<dbReference type="AlphaFoldDB" id="A0ABC8U776"/>
<evidence type="ECO:0000256" key="1">
    <source>
        <dbReference type="SAM" id="SignalP"/>
    </source>
</evidence>
<reference evidence="2 3" key="1">
    <citation type="submission" date="2024-02" db="EMBL/GenBank/DDBJ databases">
        <authorList>
            <person name="Vignale AGUSTIN F."/>
            <person name="Sosa J E."/>
            <person name="Modenutti C."/>
        </authorList>
    </citation>
    <scope>NUCLEOTIDE SEQUENCE [LARGE SCALE GENOMIC DNA]</scope>
</reference>
<organism evidence="2 3">
    <name type="scientific">Ilex paraguariensis</name>
    <name type="common">yerba mate</name>
    <dbReference type="NCBI Taxonomy" id="185542"/>
    <lineage>
        <taxon>Eukaryota</taxon>
        <taxon>Viridiplantae</taxon>
        <taxon>Streptophyta</taxon>
        <taxon>Embryophyta</taxon>
        <taxon>Tracheophyta</taxon>
        <taxon>Spermatophyta</taxon>
        <taxon>Magnoliopsida</taxon>
        <taxon>eudicotyledons</taxon>
        <taxon>Gunneridae</taxon>
        <taxon>Pentapetalae</taxon>
        <taxon>asterids</taxon>
        <taxon>campanulids</taxon>
        <taxon>Aquifoliales</taxon>
        <taxon>Aquifoliaceae</taxon>
        <taxon>Ilex</taxon>
    </lineage>
</organism>
<dbReference type="Gene3D" id="3.40.50.2300">
    <property type="match status" value="1"/>
</dbReference>
<evidence type="ECO:0000313" key="3">
    <source>
        <dbReference type="Proteomes" id="UP001642360"/>
    </source>
</evidence>
<dbReference type="PANTHER" id="PTHR34836:SF6">
    <property type="entry name" value="PERIPLASMIC BINDING PROTEIN-LIKE I"/>
    <property type="match status" value="1"/>
</dbReference>
<sequence length="134" mass="15010">MKMRRRTQIILSLVIQLLVIPSHLHARFDRSQGNSPTVANEVRVGVILDLGSWVGKTIHSCITMAISDFYAVNSHHKTRIALHTRDSKGEPLQALSAVIHLLSDRGQDHLLMLKSEGRQRHSFPNRSLSANMDG</sequence>
<feature type="signal peptide" evidence="1">
    <location>
        <begin position="1"/>
        <end position="26"/>
    </location>
</feature>
<dbReference type="Proteomes" id="UP001642360">
    <property type="component" value="Unassembled WGS sequence"/>
</dbReference>
<keyword evidence="3" id="KW-1185">Reference proteome</keyword>
<gene>
    <name evidence="2" type="ORF">ILEXP_LOCUS44608</name>
</gene>
<accession>A0ABC8U776</accession>
<proteinExistence type="predicted"/>
<dbReference type="EMBL" id="CAUOFW020006468">
    <property type="protein sequence ID" value="CAK9174841.1"/>
    <property type="molecule type" value="Genomic_DNA"/>
</dbReference>
<dbReference type="PANTHER" id="PTHR34836">
    <property type="entry name" value="OS06G0188250 PROTEIN"/>
    <property type="match status" value="1"/>
</dbReference>
<comment type="caution">
    <text evidence="2">The sequence shown here is derived from an EMBL/GenBank/DDBJ whole genome shotgun (WGS) entry which is preliminary data.</text>
</comment>
<feature type="chain" id="PRO_5044824085" evidence="1">
    <location>
        <begin position="27"/>
        <end position="134"/>
    </location>
</feature>
<dbReference type="InterPro" id="IPR028082">
    <property type="entry name" value="Peripla_BP_I"/>
</dbReference>
<dbReference type="SUPFAM" id="SSF53822">
    <property type="entry name" value="Periplasmic binding protein-like I"/>
    <property type="match status" value="1"/>
</dbReference>